<keyword evidence="21" id="KW-1185">Reference proteome</keyword>
<feature type="region of interest" description="Disordered" evidence="16">
    <location>
        <begin position="1011"/>
        <end position="1054"/>
    </location>
</feature>
<dbReference type="SUPFAM" id="SSF55785">
    <property type="entry name" value="PYP-like sensor domain (PAS domain)"/>
    <property type="match status" value="1"/>
</dbReference>
<dbReference type="FunFam" id="1.10.287.70:FF:000035">
    <property type="entry name" value="Potassium voltage-gated channel, subfamily H (Eag-related), member 1"/>
    <property type="match status" value="1"/>
</dbReference>
<dbReference type="SUPFAM" id="SSF51206">
    <property type="entry name" value="cAMP-binding domain-like"/>
    <property type="match status" value="1"/>
</dbReference>
<keyword evidence="2" id="KW-0813">Transport</keyword>
<dbReference type="Ensembl" id="ENSLCAT00010016514.1">
    <property type="protein sequence ID" value="ENSLCAP00010016161.1"/>
    <property type="gene ID" value="ENSLCAG00010007704.1"/>
</dbReference>
<keyword evidence="7" id="KW-0112">Calmodulin-binding</keyword>
<dbReference type="FunFam" id="3.30.450.20:FF:000009">
    <property type="entry name" value="Potassium voltage-gated channel subfamily H member 1"/>
    <property type="match status" value="1"/>
</dbReference>
<evidence type="ECO:0000256" key="3">
    <source>
        <dbReference type="ARBA" id="ARBA00022538"/>
    </source>
</evidence>
<keyword evidence="8" id="KW-0851">Voltage-gated channel</keyword>
<feature type="transmembrane region" description="Helical" evidence="17">
    <location>
        <begin position="219"/>
        <end position="238"/>
    </location>
</feature>
<dbReference type="PRINTS" id="PR01464">
    <property type="entry name" value="EAGCHANNEL"/>
</dbReference>
<dbReference type="InParanoid" id="A0A4W6CV06"/>
<dbReference type="FunFam" id="2.60.120.10:FF:000009">
    <property type="entry name" value="Potassium voltage-gated channel subfamily H member 1"/>
    <property type="match status" value="1"/>
</dbReference>
<evidence type="ECO:0000256" key="7">
    <source>
        <dbReference type="ARBA" id="ARBA00022860"/>
    </source>
</evidence>
<dbReference type="Gene3D" id="3.30.450.20">
    <property type="entry name" value="PAS domain"/>
    <property type="match status" value="1"/>
</dbReference>
<dbReference type="PANTHER" id="PTHR10217">
    <property type="entry name" value="VOLTAGE AND LIGAND GATED POTASSIUM CHANNEL"/>
    <property type="match status" value="1"/>
</dbReference>
<feature type="transmembrane region" description="Helical" evidence="17">
    <location>
        <begin position="318"/>
        <end position="339"/>
    </location>
</feature>
<keyword evidence="13" id="KW-0325">Glycoprotein</keyword>
<evidence type="ECO:0000256" key="15">
    <source>
        <dbReference type="ARBA" id="ARBA00034430"/>
    </source>
</evidence>
<dbReference type="InterPro" id="IPR014710">
    <property type="entry name" value="RmlC-like_jellyroll"/>
</dbReference>
<dbReference type="PROSITE" id="PS50113">
    <property type="entry name" value="PAC"/>
    <property type="match status" value="1"/>
</dbReference>
<dbReference type="Pfam" id="PF13426">
    <property type="entry name" value="PAS_9"/>
    <property type="match status" value="1"/>
</dbReference>
<evidence type="ECO:0000256" key="4">
    <source>
        <dbReference type="ARBA" id="ARBA00022553"/>
    </source>
</evidence>
<dbReference type="Pfam" id="PF00520">
    <property type="entry name" value="Ion_trans"/>
    <property type="match status" value="1"/>
</dbReference>
<evidence type="ECO:0000256" key="8">
    <source>
        <dbReference type="ARBA" id="ARBA00022882"/>
    </source>
</evidence>
<dbReference type="InterPro" id="IPR000595">
    <property type="entry name" value="cNMP-bd_dom"/>
</dbReference>
<reference evidence="20" key="3">
    <citation type="submission" date="2025-09" db="UniProtKB">
        <authorList>
            <consortium name="Ensembl"/>
        </authorList>
    </citation>
    <scope>IDENTIFICATION</scope>
</reference>
<keyword evidence="14" id="KW-0407">Ion channel</keyword>
<dbReference type="SUPFAM" id="SSF81324">
    <property type="entry name" value="Voltage-gated potassium channels"/>
    <property type="match status" value="1"/>
</dbReference>
<dbReference type="InterPro" id="IPR003949">
    <property type="entry name" value="K_chnl_volt-dep_EAG"/>
</dbReference>
<feature type="transmembrane region" description="Helical" evidence="17">
    <location>
        <begin position="245"/>
        <end position="264"/>
    </location>
</feature>
<accession>A0A4W6CV06</accession>
<keyword evidence="10 17" id="KW-1133">Transmembrane helix</keyword>
<dbReference type="PRINTS" id="PR01463">
    <property type="entry name" value="EAGCHANLFMLY"/>
</dbReference>
<dbReference type="SMART" id="SM00086">
    <property type="entry name" value="PAC"/>
    <property type="match status" value="1"/>
</dbReference>
<dbReference type="InterPro" id="IPR003938">
    <property type="entry name" value="K_chnl_volt-dep_EAG/ELK/ERG"/>
</dbReference>
<evidence type="ECO:0000256" key="6">
    <source>
        <dbReference type="ARBA" id="ARBA00022826"/>
    </source>
</evidence>
<keyword evidence="3" id="KW-0633">Potassium transport</keyword>
<dbReference type="InterPro" id="IPR000700">
    <property type="entry name" value="PAS-assoc_C"/>
</dbReference>
<feature type="region of interest" description="Disordered" evidence="16">
    <location>
        <begin position="896"/>
        <end position="943"/>
    </location>
</feature>
<dbReference type="GO" id="GO:0005516">
    <property type="term" value="F:calmodulin binding"/>
    <property type="evidence" value="ECO:0007669"/>
    <property type="project" value="UniProtKB-KW"/>
</dbReference>
<evidence type="ECO:0000256" key="11">
    <source>
        <dbReference type="ARBA" id="ARBA00023065"/>
    </source>
</evidence>
<feature type="domain" description="PAC" evidence="19">
    <location>
        <begin position="91"/>
        <end position="143"/>
    </location>
</feature>
<evidence type="ECO:0000256" key="9">
    <source>
        <dbReference type="ARBA" id="ARBA00022958"/>
    </source>
</evidence>
<sequence>MPGGKRGLVAPQNTFLENIVRRSSETSFLLGNAQIVEWPVVYSNDGFCKLSGFHRAEVMQKSSTCSFMYGELTDKKTIDKVRQTFDNYESNCFEILLYRKNRSPVWFYMQVAPIRNENDKVVLFLCTFKDITLFKQPIEDETTKGWTKFARLTRALTNNRNTLQQLAPIGKHEVSHKQSRLAEVLQLNSDILPQYKQEAPKTPPHIILHYCTFKTTWDWVILILTFYTAIMVPYNVSFKTKQNNIVWLVLDSVVDVIFLVDIVLNFHTTFVGPGGEVISDPKLIRMNYLKTWFVIDLLSCLPYDIINAFENVDEVRLWFLWMAFSGVRQMGISSLFSSLKVVRLLRLGRVARKLDHYLEYGAAVLVLLVCVFGLVAHWLACIWYSIGDYEVIDEVTNTIKMDSWLYQLAISIGSPYRYNASGTGQWEGGPGKDSLYITSLYFTMTSLTTIGFGNIAPTTDGEKIFSVAMMMVGSLLYATIFGNVTTIFQQMYANTNRYHEMLNNVRDFLKLYQVPKGLSERVMDYIVSTWSMSKGIDTEKVLSICPKDMRADICVHLNRKVFNEHPAFRLASDGCLRSLAVEFQTTHCAPGDLIFHAGESVDTLCFVVSGSLEVIQDDEVIAILGKGDVFGDVFWKETTLAHACANVRALTYCDLHVIKREALLKVLEFYTAFANSFSRNLILTCNLRKRIIFRKISEVKKEEEERQRAKNEVQLTIPQDHPVRKLFQKFKQQKELRNQGASAASQLDLEKNQLQVEQHQHLHPHSLQLGHSSLQHSLPLSLHRPHSSMQNGAPPSSSVLTVSQVTPMQSSLAYSHPGEPAAKQNNCDIMELQPSSAGGGGEQTVRLKVSTSPALGKPAPKASGWMRLKNNMAPVEARKEGLNNNVKAVSVEMLSQEGKGQEAGGSGGVEEGGVSSNNPLRKTDSCDSGITKSELRIDRAGEARTPAAVTPLLHSPLPGGAGSPHPFCPIPEQALQAALHETRLELREDIQTLGGRLGALESQVAEIIKLLSDKRRPSTGPQSASTTPKTKIQRQDIFTVSRPVSPDSEKDEGL</sequence>
<evidence type="ECO:0000259" key="18">
    <source>
        <dbReference type="PROSITE" id="PS50042"/>
    </source>
</evidence>
<comment type="subcellular location">
    <subcellularLocation>
        <location evidence="1">Membrane</location>
        <topology evidence="1">Multi-pass membrane protein</topology>
    </subcellularLocation>
</comment>
<evidence type="ECO:0000256" key="10">
    <source>
        <dbReference type="ARBA" id="ARBA00022989"/>
    </source>
</evidence>
<evidence type="ECO:0000256" key="5">
    <source>
        <dbReference type="ARBA" id="ARBA00022692"/>
    </source>
</evidence>
<dbReference type="Pfam" id="PF00027">
    <property type="entry name" value="cNMP_binding"/>
    <property type="match status" value="1"/>
</dbReference>
<evidence type="ECO:0000256" key="16">
    <source>
        <dbReference type="SAM" id="MobiDB-lite"/>
    </source>
</evidence>
<dbReference type="FunFam" id="1.10.1200.260:FF:000003">
    <property type="entry name" value="Potassium voltage-gated channel subfamily H member 1"/>
    <property type="match status" value="1"/>
</dbReference>
<name>A0A4W6CV06_LATCA</name>
<feature type="compositionally biased region" description="Basic and acidic residues" evidence="16">
    <location>
        <begin position="933"/>
        <end position="942"/>
    </location>
</feature>
<evidence type="ECO:0000256" key="13">
    <source>
        <dbReference type="ARBA" id="ARBA00023180"/>
    </source>
</evidence>
<keyword evidence="9" id="KW-0630">Potassium</keyword>
<gene>
    <name evidence="20" type="primary">KCNH5</name>
</gene>
<dbReference type="InterPro" id="IPR050818">
    <property type="entry name" value="KCNH_animal-type"/>
</dbReference>
<dbReference type="PROSITE" id="PS50042">
    <property type="entry name" value="CNMP_BINDING_3"/>
    <property type="match status" value="1"/>
</dbReference>
<proteinExistence type="predicted"/>
<reference evidence="20" key="2">
    <citation type="submission" date="2025-08" db="UniProtKB">
        <authorList>
            <consortium name="Ensembl"/>
        </authorList>
    </citation>
    <scope>IDENTIFICATION</scope>
</reference>
<feature type="compositionally biased region" description="Gly residues" evidence="16">
    <location>
        <begin position="901"/>
        <end position="911"/>
    </location>
</feature>
<reference evidence="21" key="1">
    <citation type="submission" date="2015-09" db="EMBL/GenBank/DDBJ databases">
        <authorList>
            <person name="Sai Rama Sridatta P."/>
        </authorList>
    </citation>
    <scope>NUCLEOTIDE SEQUENCE [LARGE SCALE GENOMIC DNA]</scope>
</reference>
<dbReference type="SMART" id="SM00100">
    <property type="entry name" value="cNMP"/>
    <property type="match status" value="1"/>
</dbReference>
<dbReference type="GeneTree" id="ENSGT00940000156540"/>
<feature type="transmembrane region" description="Helical" evidence="17">
    <location>
        <begin position="360"/>
        <end position="386"/>
    </location>
</feature>
<dbReference type="Gene3D" id="2.60.120.10">
    <property type="entry name" value="Jelly Rolls"/>
    <property type="match status" value="1"/>
</dbReference>
<dbReference type="InterPro" id="IPR000014">
    <property type="entry name" value="PAS"/>
</dbReference>
<evidence type="ECO:0000256" key="12">
    <source>
        <dbReference type="ARBA" id="ARBA00023136"/>
    </source>
</evidence>
<keyword evidence="12 17" id="KW-0472">Membrane</keyword>
<dbReference type="CDD" id="cd00130">
    <property type="entry name" value="PAS"/>
    <property type="match status" value="1"/>
</dbReference>
<dbReference type="GO" id="GO:0008076">
    <property type="term" value="C:voltage-gated potassium channel complex"/>
    <property type="evidence" value="ECO:0007669"/>
    <property type="project" value="TreeGrafter"/>
</dbReference>
<dbReference type="Gene3D" id="1.10.287.70">
    <property type="match status" value="1"/>
</dbReference>
<dbReference type="PANTHER" id="PTHR10217:SF533">
    <property type="entry name" value="POTASSIUM VOLTAGE-GATED CHANNEL SUBFAMILY H MEMBER 5"/>
    <property type="match status" value="1"/>
</dbReference>
<dbReference type="InterPro" id="IPR035965">
    <property type="entry name" value="PAS-like_dom_sf"/>
</dbReference>
<dbReference type="STRING" id="8187.ENSLCAP00010016161"/>
<evidence type="ECO:0000313" key="21">
    <source>
        <dbReference type="Proteomes" id="UP000314980"/>
    </source>
</evidence>
<evidence type="ECO:0000256" key="14">
    <source>
        <dbReference type="ARBA" id="ARBA00023303"/>
    </source>
</evidence>
<evidence type="ECO:0000259" key="19">
    <source>
        <dbReference type="PROSITE" id="PS50113"/>
    </source>
</evidence>
<dbReference type="GO" id="GO:0042391">
    <property type="term" value="P:regulation of membrane potential"/>
    <property type="evidence" value="ECO:0007669"/>
    <property type="project" value="TreeGrafter"/>
</dbReference>
<evidence type="ECO:0000256" key="1">
    <source>
        <dbReference type="ARBA" id="ARBA00004141"/>
    </source>
</evidence>
<keyword evidence="5 17" id="KW-0812">Transmembrane</keyword>
<evidence type="ECO:0000256" key="2">
    <source>
        <dbReference type="ARBA" id="ARBA00022448"/>
    </source>
</evidence>
<evidence type="ECO:0000313" key="20">
    <source>
        <dbReference type="Ensembl" id="ENSLCAP00010016161.1"/>
    </source>
</evidence>
<keyword evidence="4" id="KW-0597">Phosphoprotein</keyword>
<comment type="catalytic activity">
    <reaction evidence="15">
        <text>K(+)(in) = K(+)(out)</text>
        <dbReference type="Rhea" id="RHEA:29463"/>
        <dbReference type="ChEBI" id="CHEBI:29103"/>
    </reaction>
</comment>
<dbReference type="Proteomes" id="UP000314980">
    <property type="component" value="Unassembled WGS sequence"/>
</dbReference>
<feature type="transmembrane region" description="Helical" evidence="17">
    <location>
        <begin position="467"/>
        <end position="488"/>
    </location>
</feature>
<dbReference type="Gene3D" id="1.10.1200.260">
    <property type="match status" value="1"/>
</dbReference>
<protein>
    <submittedName>
        <fullName evidence="20">Potassium voltage-gated channel subfamily H member 5</fullName>
    </submittedName>
</protein>
<feature type="transmembrane region" description="Helical" evidence="17">
    <location>
        <begin position="435"/>
        <end position="455"/>
    </location>
</feature>
<dbReference type="NCBIfam" id="TIGR00229">
    <property type="entry name" value="sensory_box"/>
    <property type="match status" value="1"/>
</dbReference>
<keyword evidence="11" id="KW-0406">Ion transport</keyword>
<evidence type="ECO:0000256" key="17">
    <source>
        <dbReference type="SAM" id="Phobius"/>
    </source>
</evidence>
<organism evidence="20 21">
    <name type="scientific">Lates calcarifer</name>
    <name type="common">Barramundi</name>
    <name type="synonym">Holocentrus calcarifer</name>
    <dbReference type="NCBI Taxonomy" id="8187"/>
    <lineage>
        <taxon>Eukaryota</taxon>
        <taxon>Metazoa</taxon>
        <taxon>Chordata</taxon>
        <taxon>Craniata</taxon>
        <taxon>Vertebrata</taxon>
        <taxon>Euteleostomi</taxon>
        <taxon>Actinopterygii</taxon>
        <taxon>Neopterygii</taxon>
        <taxon>Teleostei</taxon>
        <taxon>Neoteleostei</taxon>
        <taxon>Acanthomorphata</taxon>
        <taxon>Carangaria</taxon>
        <taxon>Carangaria incertae sedis</taxon>
        <taxon>Centropomidae</taxon>
        <taxon>Lates</taxon>
    </lineage>
</organism>
<dbReference type="AlphaFoldDB" id="A0A4W6CV06"/>
<feature type="domain" description="Cyclic nucleotide-binding" evidence="18">
    <location>
        <begin position="567"/>
        <end position="667"/>
    </location>
</feature>
<keyword evidence="6" id="KW-0631">Potassium channel</keyword>
<dbReference type="GO" id="GO:0005249">
    <property type="term" value="F:voltage-gated potassium channel activity"/>
    <property type="evidence" value="ECO:0007669"/>
    <property type="project" value="InterPro"/>
</dbReference>
<dbReference type="InterPro" id="IPR018490">
    <property type="entry name" value="cNMP-bd_dom_sf"/>
</dbReference>
<dbReference type="InterPro" id="IPR001610">
    <property type="entry name" value="PAC"/>
</dbReference>
<dbReference type="InterPro" id="IPR005821">
    <property type="entry name" value="Ion_trans_dom"/>
</dbReference>
<dbReference type="CDD" id="cd00038">
    <property type="entry name" value="CAP_ED"/>
    <property type="match status" value="1"/>
</dbReference>
<feature type="compositionally biased region" description="Polar residues" evidence="16">
    <location>
        <begin position="1019"/>
        <end position="1030"/>
    </location>
</feature>